<evidence type="ECO:0000313" key="2">
    <source>
        <dbReference type="Proteomes" id="UP000000286"/>
    </source>
</evidence>
<organism evidence="1 2">
    <name type="scientific">Saccharomyces cerevisiae (strain Lalvin EC1118 / Prise de mousse)</name>
    <name type="common">Baker's yeast</name>
    <dbReference type="NCBI Taxonomy" id="643680"/>
    <lineage>
        <taxon>Eukaryota</taxon>
        <taxon>Fungi</taxon>
        <taxon>Dikarya</taxon>
        <taxon>Ascomycota</taxon>
        <taxon>Saccharomycotina</taxon>
        <taxon>Saccharomycetes</taxon>
        <taxon>Saccharomycetales</taxon>
        <taxon>Saccharomycetaceae</taxon>
        <taxon>Saccharomyces</taxon>
    </lineage>
</organism>
<dbReference type="Proteomes" id="UP000000286">
    <property type="component" value="Chromosome III"/>
</dbReference>
<dbReference type="AlphaFoldDB" id="C8Z4B6"/>
<name>C8Z4B6_YEAS8</name>
<gene>
    <name evidence="1" type="ORF">EC1118_1C17_1057g</name>
</gene>
<protein>
    <submittedName>
        <fullName evidence="1">EC1118_1C17_1057p</fullName>
    </submittedName>
</protein>
<dbReference type="EMBL" id="FN393062">
    <property type="protein sequence ID" value="CAY78232.1"/>
    <property type="molecule type" value="Genomic_DNA"/>
</dbReference>
<dbReference type="OrthoDB" id="10284880at2759"/>
<reference evidence="1 2" key="1">
    <citation type="journal article" date="2009" name="Proc. Natl. Acad. Sci. U.S.A.">
        <title>Eukaryote-to-eukaryote gene transfer events revealed by the genome sequence of the wine yeast Saccharomyces cerevisiae EC1118.</title>
        <authorList>
            <person name="Novo M."/>
            <person name="Bigey F."/>
            <person name="Beyne E."/>
            <person name="Galeote V."/>
            <person name="Gavory F."/>
            <person name="Mallet S."/>
            <person name="Cambot B."/>
            <person name="Legras J.L."/>
            <person name="Wincker P."/>
            <person name="Casaregola S."/>
            <person name="Dequin S."/>
        </authorList>
    </citation>
    <scope>NUCLEOTIDE SEQUENCE [LARGE SCALE GENOMIC DNA]</scope>
    <source>
        <strain evidence="2">Lalvin EC1118 / Prise de mousse</strain>
    </source>
</reference>
<accession>C8Z4B6</accession>
<sequence>MSSFGHRAFFSCCPLLEGETLHSIKLRKEATYQPQSGWPVRWPIRYPRALPLESHVHPYHMIVKLPHPRTQPRLFLWLSLHWTGIPFLGKPGIGRNRVKSKQFSHFQQSKIKTTMRKKTTNRKQKAERCQYRLVTA</sequence>
<dbReference type="HOGENOM" id="CLU_1877062_0_0_1"/>
<evidence type="ECO:0000313" key="1">
    <source>
        <dbReference type="EMBL" id="CAY78232.1"/>
    </source>
</evidence>
<proteinExistence type="predicted"/>